<dbReference type="Proteomes" id="UP001187734">
    <property type="component" value="Unassembled WGS sequence"/>
</dbReference>
<reference evidence="1" key="1">
    <citation type="submission" date="2018-03" db="EMBL/GenBank/DDBJ databases">
        <authorList>
            <person name="Guldener U."/>
        </authorList>
    </citation>
    <scope>NUCLEOTIDE SEQUENCE</scope>
</reference>
<protein>
    <submittedName>
        <fullName evidence="1">Uncharacterized protein</fullName>
    </submittedName>
</protein>
<comment type="caution">
    <text evidence="1">The sequence shown here is derived from an EMBL/GenBank/DDBJ whole genome shotgun (WGS) entry which is preliminary data.</text>
</comment>
<accession>A0AAE8SG04</accession>
<dbReference type="AlphaFoldDB" id="A0AAE8SG04"/>
<evidence type="ECO:0000313" key="1">
    <source>
        <dbReference type="EMBL" id="SPJ73889.1"/>
    </source>
</evidence>
<dbReference type="EMBL" id="ONZP01000107">
    <property type="protein sequence ID" value="SPJ73889.1"/>
    <property type="molecule type" value="Genomic_DNA"/>
</dbReference>
<gene>
    <name evidence="1" type="ORF">FTOL_03619</name>
</gene>
<sequence length="96" mass="10579">MRSVSFVPCCYRVLSLAFRHMILQSHLVADRIHIASHSSGSGTTNNLDFRPLEVVSDQHSPADQLHDPQPVAVFSRHQGSLSLCLQGLQDLAAEDD</sequence>
<organism evidence="1 2">
    <name type="scientific">Fusarium torulosum</name>
    <dbReference type="NCBI Taxonomy" id="33205"/>
    <lineage>
        <taxon>Eukaryota</taxon>
        <taxon>Fungi</taxon>
        <taxon>Dikarya</taxon>
        <taxon>Ascomycota</taxon>
        <taxon>Pezizomycotina</taxon>
        <taxon>Sordariomycetes</taxon>
        <taxon>Hypocreomycetidae</taxon>
        <taxon>Hypocreales</taxon>
        <taxon>Nectriaceae</taxon>
        <taxon>Fusarium</taxon>
    </lineage>
</organism>
<keyword evidence="2" id="KW-1185">Reference proteome</keyword>
<name>A0AAE8SG04_9HYPO</name>
<proteinExistence type="predicted"/>
<evidence type="ECO:0000313" key="2">
    <source>
        <dbReference type="Proteomes" id="UP001187734"/>
    </source>
</evidence>